<name>A0A1H4ING7_RHOJO</name>
<dbReference type="Proteomes" id="UP000183407">
    <property type="component" value="Unassembled WGS sequence"/>
</dbReference>
<dbReference type="OrthoDB" id="9789841at2"/>
<dbReference type="PANTHER" id="PTHR43048:SF3">
    <property type="entry name" value="METHYLMALONYL-COA EPIMERASE, MITOCHONDRIAL"/>
    <property type="match status" value="1"/>
</dbReference>
<dbReference type="InterPro" id="IPR004360">
    <property type="entry name" value="Glyas_Fos-R_dOase_dom"/>
</dbReference>
<evidence type="ECO:0000256" key="1">
    <source>
        <dbReference type="ARBA" id="ARBA00022723"/>
    </source>
</evidence>
<dbReference type="Gene3D" id="3.10.180.10">
    <property type="entry name" value="2,3-Dihydroxybiphenyl 1,2-Dioxygenase, domain 1"/>
    <property type="match status" value="1"/>
</dbReference>
<dbReference type="GO" id="GO:0004493">
    <property type="term" value="F:methylmalonyl-CoA epimerase activity"/>
    <property type="evidence" value="ECO:0007669"/>
    <property type="project" value="TreeGrafter"/>
</dbReference>
<dbReference type="PANTHER" id="PTHR43048">
    <property type="entry name" value="METHYLMALONYL-COA EPIMERASE"/>
    <property type="match status" value="1"/>
</dbReference>
<dbReference type="InterPro" id="IPR051785">
    <property type="entry name" value="MMCE/EMCE_epimerase"/>
</dbReference>
<keyword evidence="1" id="KW-0479">Metal-binding</keyword>
<keyword evidence="3" id="KW-0560">Oxidoreductase</keyword>
<reference evidence="4" key="1">
    <citation type="submission" date="2016-10" db="EMBL/GenBank/DDBJ databases">
        <authorList>
            <person name="Varghese N."/>
        </authorList>
    </citation>
    <scope>NUCLEOTIDE SEQUENCE [LARGE SCALE GENOMIC DNA]</scope>
    <source>
        <strain evidence="4">DSM 44719</strain>
    </source>
</reference>
<keyword evidence="3" id="KW-0223">Dioxygenase</keyword>
<organism evidence="3 4">
    <name type="scientific">Rhodococcus jostii</name>
    <dbReference type="NCBI Taxonomy" id="132919"/>
    <lineage>
        <taxon>Bacteria</taxon>
        <taxon>Bacillati</taxon>
        <taxon>Actinomycetota</taxon>
        <taxon>Actinomycetes</taxon>
        <taxon>Mycobacteriales</taxon>
        <taxon>Nocardiaceae</taxon>
        <taxon>Rhodococcus</taxon>
    </lineage>
</organism>
<dbReference type="PROSITE" id="PS51819">
    <property type="entry name" value="VOC"/>
    <property type="match status" value="1"/>
</dbReference>
<sequence length="173" mass="18835">MAVQVKFHHIGITVTSLERTLAFFEDAFGVVPGMALHVKSGADTAQALGLPEHEQRVALLAIGDVIFELIEFHPVRRAEFDGRQDDIGYAYPCLSVEDIDAAYHEWTAKGYTIHAKPQVTEHGPVAGSKFMILKDPDGKNIEIVETGKYLVASNIRAGEGTASLDDPVVIGKH</sequence>
<gene>
    <name evidence="3" type="ORF">SAMN04490220_0198</name>
</gene>
<dbReference type="RefSeq" id="WP_073362235.1">
    <property type="nucleotide sequence ID" value="NZ_FNTL01000002.1"/>
</dbReference>
<feature type="domain" description="VOC" evidence="2">
    <location>
        <begin position="6"/>
        <end position="146"/>
    </location>
</feature>
<dbReference type="EMBL" id="FNTL01000002">
    <property type="protein sequence ID" value="SEB34838.1"/>
    <property type="molecule type" value="Genomic_DNA"/>
</dbReference>
<dbReference type="GO" id="GO:0046872">
    <property type="term" value="F:metal ion binding"/>
    <property type="evidence" value="ECO:0007669"/>
    <property type="project" value="UniProtKB-KW"/>
</dbReference>
<proteinExistence type="predicted"/>
<dbReference type="Pfam" id="PF00903">
    <property type="entry name" value="Glyoxalase"/>
    <property type="match status" value="1"/>
</dbReference>
<evidence type="ECO:0000259" key="2">
    <source>
        <dbReference type="PROSITE" id="PS51819"/>
    </source>
</evidence>
<protein>
    <submittedName>
        <fullName evidence="3">Catechol 2,3-dioxygenase</fullName>
    </submittedName>
</protein>
<dbReference type="SUPFAM" id="SSF54593">
    <property type="entry name" value="Glyoxalase/Bleomycin resistance protein/Dihydroxybiphenyl dioxygenase"/>
    <property type="match status" value="1"/>
</dbReference>
<dbReference type="AlphaFoldDB" id="A0A1H4ING7"/>
<dbReference type="GO" id="GO:0046491">
    <property type="term" value="P:L-methylmalonyl-CoA metabolic process"/>
    <property type="evidence" value="ECO:0007669"/>
    <property type="project" value="TreeGrafter"/>
</dbReference>
<dbReference type="InterPro" id="IPR029068">
    <property type="entry name" value="Glyas_Bleomycin-R_OHBP_Dase"/>
</dbReference>
<dbReference type="InterPro" id="IPR037523">
    <property type="entry name" value="VOC_core"/>
</dbReference>
<accession>A0A1H4ING7</accession>
<dbReference type="GO" id="GO:0051213">
    <property type="term" value="F:dioxygenase activity"/>
    <property type="evidence" value="ECO:0007669"/>
    <property type="project" value="UniProtKB-KW"/>
</dbReference>
<evidence type="ECO:0000313" key="4">
    <source>
        <dbReference type="Proteomes" id="UP000183407"/>
    </source>
</evidence>
<evidence type="ECO:0000313" key="3">
    <source>
        <dbReference type="EMBL" id="SEB34838.1"/>
    </source>
</evidence>